<accession>B3CTC5</accession>
<dbReference type="RefSeq" id="WP_012461691.1">
    <property type="nucleotide sequence ID" value="NC_010793.1"/>
</dbReference>
<protein>
    <submittedName>
        <fullName evidence="3">Reverse transcriptase</fullName>
    </submittedName>
</protein>
<dbReference type="HOGENOM" id="CLU_013584_6_0_5"/>
<proteinExistence type="inferred from homology"/>
<reference evidence="4" key="1">
    <citation type="journal article" date="2008" name="DNA Res.">
        <title>The whole-genome sequencing of the obligate intracellular bacterium Orientia tsutsugamushi revealed massive gene amplification during reductive genome evolution.</title>
        <authorList>
            <person name="Nakayama K."/>
            <person name="Yamashita A."/>
            <person name="Kurokawa K."/>
            <person name="Morimoto T."/>
            <person name="Ogawa M."/>
            <person name="Fukuhara M."/>
            <person name="Urakami H."/>
            <person name="Ohnishi M."/>
            <person name="Uchiyama I."/>
            <person name="Ogura Y."/>
            <person name="Ooka T."/>
            <person name="Oshima K."/>
            <person name="Tamura A."/>
            <person name="Hattori M."/>
            <person name="Hayashi T."/>
        </authorList>
    </citation>
    <scope>NUCLEOTIDE SEQUENCE [LARGE SCALE GENOMIC DNA]</scope>
    <source>
        <strain evidence="4">Ikeda</strain>
    </source>
</reference>
<dbReference type="AlphaFoldDB" id="B3CTC5"/>
<dbReference type="SUPFAM" id="SSF56672">
    <property type="entry name" value="DNA/RNA polymerases"/>
    <property type="match status" value="1"/>
</dbReference>
<dbReference type="PANTHER" id="PTHR34047:SF8">
    <property type="entry name" value="PROTEIN YKFC"/>
    <property type="match status" value="1"/>
</dbReference>
<gene>
    <name evidence="3" type="ordered locus">OTT_1164</name>
</gene>
<dbReference type="Proteomes" id="UP000001033">
    <property type="component" value="Chromosome"/>
</dbReference>
<organism evidence="3 4">
    <name type="scientific">Orientia tsutsugamushi (strain Ikeda)</name>
    <name type="common">Rickettsia tsutsugamushi</name>
    <dbReference type="NCBI Taxonomy" id="334380"/>
    <lineage>
        <taxon>Bacteria</taxon>
        <taxon>Pseudomonadati</taxon>
        <taxon>Pseudomonadota</taxon>
        <taxon>Alphaproteobacteria</taxon>
        <taxon>Rickettsiales</taxon>
        <taxon>Rickettsiaceae</taxon>
        <taxon>Rickettsieae</taxon>
        <taxon>Orientia</taxon>
    </lineage>
</organism>
<dbReference type="GO" id="GO:0003964">
    <property type="term" value="F:RNA-directed DNA polymerase activity"/>
    <property type="evidence" value="ECO:0007669"/>
    <property type="project" value="UniProtKB-KW"/>
</dbReference>
<dbReference type="OrthoDB" id="7164462at2"/>
<keyword evidence="3" id="KW-0695">RNA-directed DNA polymerase</keyword>
<dbReference type="EMBL" id="AP008981">
    <property type="protein sequence ID" value="BAG40622.1"/>
    <property type="molecule type" value="Genomic_DNA"/>
</dbReference>
<evidence type="ECO:0000313" key="4">
    <source>
        <dbReference type="Proteomes" id="UP000001033"/>
    </source>
</evidence>
<evidence type="ECO:0000259" key="2">
    <source>
        <dbReference type="PROSITE" id="PS50878"/>
    </source>
</evidence>
<dbReference type="Pfam" id="PF00078">
    <property type="entry name" value="RVT_1"/>
    <property type="match status" value="1"/>
</dbReference>
<keyword evidence="3" id="KW-0548">Nucleotidyltransferase</keyword>
<sequence length="379" mass="44031">MAVHSIDRNTWLTKLERIKLLSSKNQDIKFNNLGHIIDLKMLEEQYKELDSKKAIGIDGITKEDYGKKLKANLLSLLTRIRKWQYQAKPARITEIPKEDGGKRPLVISCFEDKIIESAVSKILNSVFEPIFLKYSYGFGPKLNAHDALRELNRLTYNFNKGAIVEIDITKCFNTIKHCELMEFLRKRISDKKFLRLVMKLIETPIIENDTIVTNKEGCRQGSIVSPILANVFLHYVIDSWFAKISEENLIGQTGMVRYCDDMVFVFESEADAKRFYDVLPKRLNKYGLNINEAKSQMIKSGRDHAANLAKQGKKIASYNFLGFTCYWSKSRFGTTWRLKYTSRRDRFTEKLKGLRKYLRGQLNTLDKTQTLSQVIRVIR</sequence>
<keyword evidence="3" id="KW-0808">Transferase</keyword>
<feature type="domain" description="Reverse transcriptase" evidence="2">
    <location>
        <begin position="76"/>
        <end position="325"/>
    </location>
</feature>
<dbReference type="InterPro" id="IPR000477">
    <property type="entry name" value="RT_dom"/>
</dbReference>
<dbReference type="InterPro" id="IPR043502">
    <property type="entry name" value="DNA/RNA_pol_sf"/>
</dbReference>
<evidence type="ECO:0000313" key="3">
    <source>
        <dbReference type="EMBL" id="BAG40622.1"/>
    </source>
</evidence>
<dbReference type="PANTHER" id="PTHR34047">
    <property type="entry name" value="NUCLEAR INTRON MATURASE 1, MITOCHONDRIAL-RELATED"/>
    <property type="match status" value="1"/>
</dbReference>
<name>B3CTC5_ORITI</name>
<comment type="similarity">
    <text evidence="1">Belongs to the bacterial reverse transcriptase family.</text>
</comment>
<dbReference type="CDD" id="cd01651">
    <property type="entry name" value="RT_G2_intron"/>
    <property type="match status" value="1"/>
</dbReference>
<dbReference type="PROSITE" id="PS50878">
    <property type="entry name" value="RT_POL"/>
    <property type="match status" value="1"/>
</dbReference>
<evidence type="ECO:0000256" key="1">
    <source>
        <dbReference type="ARBA" id="ARBA00034120"/>
    </source>
</evidence>
<dbReference type="KEGG" id="ott:OTT_1164"/>
<dbReference type="InterPro" id="IPR051083">
    <property type="entry name" value="GrpII_Intron_Splice-Mob/Def"/>
</dbReference>